<evidence type="ECO:0000313" key="2">
    <source>
        <dbReference type="EMBL" id="CAJ0577266.1"/>
    </source>
</evidence>
<dbReference type="Proteomes" id="UP001177023">
    <property type="component" value="Unassembled WGS sequence"/>
</dbReference>
<dbReference type="AlphaFoldDB" id="A0AA36CZV0"/>
<reference evidence="2" key="1">
    <citation type="submission" date="2023-06" db="EMBL/GenBank/DDBJ databases">
        <authorList>
            <person name="Delattre M."/>
        </authorList>
    </citation>
    <scope>NUCLEOTIDE SEQUENCE</scope>
    <source>
        <strain evidence="2">AF72</strain>
    </source>
</reference>
<organism evidence="2 3">
    <name type="scientific">Mesorhabditis spiculigera</name>
    <dbReference type="NCBI Taxonomy" id="96644"/>
    <lineage>
        <taxon>Eukaryota</taxon>
        <taxon>Metazoa</taxon>
        <taxon>Ecdysozoa</taxon>
        <taxon>Nematoda</taxon>
        <taxon>Chromadorea</taxon>
        <taxon>Rhabditida</taxon>
        <taxon>Rhabditina</taxon>
        <taxon>Rhabditomorpha</taxon>
        <taxon>Rhabditoidea</taxon>
        <taxon>Rhabditidae</taxon>
        <taxon>Mesorhabditinae</taxon>
        <taxon>Mesorhabditis</taxon>
    </lineage>
</organism>
<gene>
    <name evidence="2" type="ORF">MSPICULIGERA_LOCUS15544</name>
</gene>
<protein>
    <submittedName>
        <fullName evidence="2">Uncharacterized protein</fullName>
    </submittedName>
</protein>
<keyword evidence="1" id="KW-0472">Membrane</keyword>
<feature type="transmembrane region" description="Helical" evidence="1">
    <location>
        <begin position="60"/>
        <end position="87"/>
    </location>
</feature>
<name>A0AA36CZV0_9BILA</name>
<evidence type="ECO:0000256" key="1">
    <source>
        <dbReference type="SAM" id="Phobius"/>
    </source>
</evidence>
<keyword evidence="3" id="KW-1185">Reference proteome</keyword>
<comment type="caution">
    <text evidence="2">The sequence shown here is derived from an EMBL/GenBank/DDBJ whole genome shotgun (WGS) entry which is preliminary data.</text>
</comment>
<accession>A0AA36CZV0</accession>
<sequence length="170" mass="19784">MRGRPYWIREHIRKTTRLEWIFFTCSVLQIIGRIAAVTYSDYVYYVLHKRIPSDRDRVSYSLAAVIAIIFLNSLWCLLTILTFILTVIGMRKRIVLLAHAYPVFLSIDIHVYSNNVTDGIMVNSYYDVVTGFGFLLLISAIEWLAVKCWAEKKKQGSRIVPPEFIDLYNV</sequence>
<proteinExistence type="predicted"/>
<keyword evidence="1" id="KW-1133">Transmembrane helix</keyword>
<feature type="non-terminal residue" evidence="2">
    <location>
        <position position="170"/>
    </location>
</feature>
<feature type="transmembrane region" description="Helical" evidence="1">
    <location>
        <begin position="20"/>
        <end position="40"/>
    </location>
</feature>
<feature type="transmembrane region" description="Helical" evidence="1">
    <location>
        <begin position="94"/>
        <end position="113"/>
    </location>
</feature>
<feature type="transmembrane region" description="Helical" evidence="1">
    <location>
        <begin position="125"/>
        <end position="146"/>
    </location>
</feature>
<evidence type="ECO:0000313" key="3">
    <source>
        <dbReference type="Proteomes" id="UP001177023"/>
    </source>
</evidence>
<keyword evidence="1" id="KW-0812">Transmembrane</keyword>
<dbReference type="EMBL" id="CATQJA010002650">
    <property type="protein sequence ID" value="CAJ0577266.1"/>
    <property type="molecule type" value="Genomic_DNA"/>
</dbReference>